<feature type="region of interest" description="Disordered" evidence="1">
    <location>
        <begin position="148"/>
        <end position="192"/>
    </location>
</feature>
<name>A0A2T4A690_TRIHA</name>
<feature type="compositionally biased region" description="Polar residues" evidence="1">
    <location>
        <begin position="181"/>
        <end position="192"/>
    </location>
</feature>
<dbReference type="RefSeq" id="XP_024772248.1">
    <property type="nucleotide sequence ID" value="XM_024916143.1"/>
</dbReference>
<dbReference type="Proteomes" id="UP000241690">
    <property type="component" value="Unassembled WGS sequence"/>
</dbReference>
<reference evidence="2 3" key="1">
    <citation type="submission" date="2016-07" db="EMBL/GenBank/DDBJ databases">
        <title>Multiple horizontal gene transfer events from other fungi enriched the ability of initially mycotrophic Trichoderma (Ascomycota) to feed on dead plant biomass.</title>
        <authorList>
            <consortium name="DOE Joint Genome Institute"/>
            <person name="Aerts A."/>
            <person name="Atanasova L."/>
            <person name="Chenthamara K."/>
            <person name="Zhang J."/>
            <person name="Grujic M."/>
            <person name="Henrissat B."/>
            <person name="Kuo A."/>
            <person name="Salamov A."/>
            <person name="Lipzen A."/>
            <person name="Labutti K."/>
            <person name="Barry K."/>
            <person name="Miao Y."/>
            <person name="Rahimi M.J."/>
            <person name="Shen Q."/>
            <person name="Grigoriev I.V."/>
            <person name="Kubicek C.P."/>
            <person name="Druzhinina I.S."/>
        </authorList>
    </citation>
    <scope>NUCLEOTIDE SEQUENCE [LARGE SCALE GENOMIC DNA]</scope>
    <source>
        <strain evidence="2 3">CBS 226.95</strain>
    </source>
</reference>
<gene>
    <name evidence="2" type="ORF">M431DRAFT_483716</name>
</gene>
<organism evidence="2 3">
    <name type="scientific">Trichoderma harzianum CBS 226.95</name>
    <dbReference type="NCBI Taxonomy" id="983964"/>
    <lineage>
        <taxon>Eukaryota</taxon>
        <taxon>Fungi</taxon>
        <taxon>Dikarya</taxon>
        <taxon>Ascomycota</taxon>
        <taxon>Pezizomycotina</taxon>
        <taxon>Sordariomycetes</taxon>
        <taxon>Hypocreomycetidae</taxon>
        <taxon>Hypocreales</taxon>
        <taxon>Hypocreaceae</taxon>
        <taxon>Trichoderma</taxon>
    </lineage>
</organism>
<keyword evidence="3" id="KW-1185">Reference proteome</keyword>
<dbReference type="EMBL" id="KZ679683">
    <property type="protein sequence ID" value="PTB52571.1"/>
    <property type="molecule type" value="Genomic_DNA"/>
</dbReference>
<evidence type="ECO:0000313" key="2">
    <source>
        <dbReference type="EMBL" id="PTB52571.1"/>
    </source>
</evidence>
<evidence type="ECO:0000313" key="3">
    <source>
        <dbReference type="Proteomes" id="UP000241690"/>
    </source>
</evidence>
<proteinExistence type="predicted"/>
<dbReference type="AlphaFoldDB" id="A0A2T4A690"/>
<dbReference type="GeneID" id="36624712"/>
<protein>
    <submittedName>
        <fullName evidence="2">Uncharacterized protein</fullName>
    </submittedName>
</protein>
<evidence type="ECO:0000256" key="1">
    <source>
        <dbReference type="SAM" id="MobiDB-lite"/>
    </source>
</evidence>
<sequence length="192" mass="21192">MVTPRWFLLSPHQCIGYEAACQALPDASAGKPHTYSDVKISAAHLTLPHETLASAAPLILAPSPRRLTWGAVAALVFQLPCERWEWMGICHAPSSRLPGVISGTSRFRDRAYPRRESYLSACMTNRDALAQTRETSYAIHRFSPYPAATVQGPLDDSTDDRRPSDISGGSRLQDIYACSMPQRSQRDYATNA</sequence>
<accession>A0A2T4A690</accession>